<comment type="function">
    <text evidence="9">Involved in the biogenesis of cilia. Required for the recruitment of PLK1 to centrosomes and S phase progression.</text>
</comment>
<dbReference type="GO" id="GO:0034453">
    <property type="term" value="P:microtubule anchoring"/>
    <property type="evidence" value="ECO:0007669"/>
    <property type="project" value="InterPro"/>
</dbReference>
<organism evidence="14 15">
    <name type="scientific">Blepharisma stoltei</name>
    <dbReference type="NCBI Taxonomy" id="1481888"/>
    <lineage>
        <taxon>Eukaryota</taxon>
        <taxon>Sar</taxon>
        <taxon>Alveolata</taxon>
        <taxon>Ciliophora</taxon>
        <taxon>Postciliodesmatophora</taxon>
        <taxon>Heterotrichea</taxon>
        <taxon>Heterotrichida</taxon>
        <taxon>Blepharismidae</taxon>
        <taxon>Blepharisma</taxon>
    </lineage>
</organism>
<evidence type="ECO:0000256" key="7">
    <source>
        <dbReference type="ARBA" id="ARBA00023212"/>
    </source>
</evidence>
<evidence type="ECO:0000256" key="10">
    <source>
        <dbReference type="ARBA" id="ARBA00070736"/>
    </source>
</evidence>
<comment type="caution">
    <text evidence="14">The sequence shown here is derived from an EMBL/GenBank/DDBJ whole genome shotgun (WGS) entry which is preliminary data.</text>
</comment>
<dbReference type="GO" id="GO:0060271">
    <property type="term" value="P:cilium assembly"/>
    <property type="evidence" value="ECO:0007669"/>
    <property type="project" value="TreeGrafter"/>
</dbReference>
<evidence type="ECO:0000256" key="1">
    <source>
        <dbReference type="ARBA" id="ARBA00004120"/>
    </source>
</evidence>
<evidence type="ECO:0000313" key="15">
    <source>
        <dbReference type="Proteomes" id="UP001162131"/>
    </source>
</evidence>
<reference evidence="14" key="1">
    <citation type="submission" date="2021-09" db="EMBL/GenBank/DDBJ databases">
        <authorList>
            <consortium name="AG Swart"/>
            <person name="Singh M."/>
            <person name="Singh A."/>
            <person name="Seah K."/>
            <person name="Emmerich C."/>
        </authorList>
    </citation>
    <scope>NUCLEOTIDE SEQUENCE</scope>
    <source>
        <strain evidence="14">ATCC30299</strain>
    </source>
</reference>
<comment type="subcellular location">
    <subcellularLocation>
        <location evidence="1">Cytoplasm</location>
        <location evidence="1">Cytoskeleton</location>
        <location evidence="1">Cilium basal body</location>
    </subcellularLocation>
    <subcellularLocation>
        <location evidence="3">Cytoplasm</location>
        <location evidence="3">Cytoskeleton</location>
        <location evidence="3">Microtubule organizing center</location>
        <location evidence="3">Centrosome</location>
        <location evidence="3">Centriolar satellite</location>
    </subcellularLocation>
    <subcellularLocation>
        <location evidence="2">Cytoplasmic granule</location>
    </subcellularLocation>
</comment>
<keyword evidence="8" id="KW-0966">Cell projection</keyword>
<accession>A0AAU9IYG0</accession>
<keyword evidence="7" id="KW-0206">Cytoskeleton</keyword>
<dbReference type="PANTHER" id="PTHR15431">
    <property type="entry name" value="FGFR1 ONCOGENE PARTNER/LISH DOMAIN-CONTAINING PROTEIN"/>
    <property type="match status" value="1"/>
</dbReference>
<dbReference type="EMBL" id="CAJZBQ010000012">
    <property type="protein sequence ID" value="CAG9314531.1"/>
    <property type="molecule type" value="Genomic_DNA"/>
</dbReference>
<evidence type="ECO:0000256" key="5">
    <source>
        <dbReference type="ARBA" id="ARBA00022490"/>
    </source>
</evidence>
<sequence>MASIEDLKNALKETLEARGVLGDLKAKIRAEIFSALDDREPSRPRLSQENVLINELIREYLEYNGYNHTLSVLVAESGQPAQSPFDRAFISRELKISETMESKSVPLLYGILRGLRPIVAEERNIEVSSTMPPKKEVIFADPQPFSFTKTN</sequence>
<dbReference type="InterPro" id="IPR006594">
    <property type="entry name" value="LisH"/>
</dbReference>
<evidence type="ECO:0000256" key="8">
    <source>
        <dbReference type="ARBA" id="ARBA00023273"/>
    </source>
</evidence>
<evidence type="ECO:0000256" key="4">
    <source>
        <dbReference type="ARBA" id="ARBA00005385"/>
    </source>
</evidence>
<dbReference type="GO" id="GO:0031514">
    <property type="term" value="C:motile cilium"/>
    <property type="evidence" value="ECO:0007669"/>
    <property type="project" value="TreeGrafter"/>
</dbReference>
<dbReference type="PANTHER" id="PTHR15431:SF19">
    <property type="entry name" value="CENTROSOMAL PROTEIN 20-RELATED"/>
    <property type="match status" value="1"/>
</dbReference>
<dbReference type="GO" id="GO:0036064">
    <property type="term" value="C:ciliary basal body"/>
    <property type="evidence" value="ECO:0007669"/>
    <property type="project" value="TreeGrafter"/>
</dbReference>
<feature type="domain" description="FGFR1 oncogene partner (FOP) N-terminal dimerisation" evidence="13">
    <location>
        <begin position="49"/>
        <end position="113"/>
    </location>
</feature>
<evidence type="ECO:0000256" key="3">
    <source>
        <dbReference type="ARBA" id="ARBA00004607"/>
    </source>
</evidence>
<dbReference type="AlphaFoldDB" id="A0AAU9IYG0"/>
<evidence type="ECO:0000256" key="9">
    <source>
        <dbReference type="ARBA" id="ARBA00055043"/>
    </source>
</evidence>
<comment type="similarity">
    <text evidence="4">Belongs to the CEP43 family.</text>
</comment>
<keyword evidence="15" id="KW-1185">Reference proteome</keyword>
<keyword evidence="6" id="KW-0970">Cilium biogenesis/degradation</keyword>
<dbReference type="Pfam" id="PF09398">
    <property type="entry name" value="FOP_dimer"/>
    <property type="match status" value="1"/>
</dbReference>
<dbReference type="InterPro" id="IPR018993">
    <property type="entry name" value="FOP_dimerisation-dom_N"/>
</dbReference>
<dbReference type="PROSITE" id="PS50896">
    <property type="entry name" value="LISH"/>
    <property type="match status" value="1"/>
</dbReference>
<dbReference type="FunFam" id="1.20.960.40:FF:000002">
    <property type="entry name" value="LisH domain-containing protein FOPNL"/>
    <property type="match status" value="1"/>
</dbReference>
<name>A0AAU9IYG0_9CILI</name>
<evidence type="ECO:0000256" key="2">
    <source>
        <dbReference type="ARBA" id="ARBA00004463"/>
    </source>
</evidence>
<gene>
    <name evidence="14" type="ORF">BSTOLATCC_MIC11533</name>
</gene>
<keyword evidence="5" id="KW-0963">Cytoplasm</keyword>
<dbReference type="GO" id="GO:0034451">
    <property type="term" value="C:centriolar satellite"/>
    <property type="evidence" value="ECO:0007669"/>
    <property type="project" value="UniProtKB-SubCell"/>
</dbReference>
<evidence type="ECO:0000256" key="11">
    <source>
        <dbReference type="ARBA" id="ARBA00076755"/>
    </source>
</evidence>
<proteinExistence type="inferred from homology"/>
<protein>
    <recommendedName>
        <fullName evidence="10">Centrosomal protein 20</fullName>
    </recommendedName>
    <alternativeName>
        <fullName evidence="11">FGFR1OP N-terminal-like protein</fullName>
    </alternativeName>
    <alternativeName>
        <fullName evidence="12">LisH domain-containing protein FOPNL</fullName>
    </alternativeName>
</protein>
<evidence type="ECO:0000256" key="6">
    <source>
        <dbReference type="ARBA" id="ARBA00022794"/>
    </source>
</evidence>
<evidence type="ECO:0000313" key="14">
    <source>
        <dbReference type="EMBL" id="CAG9314531.1"/>
    </source>
</evidence>
<dbReference type="Gene3D" id="1.20.960.40">
    <property type="match status" value="1"/>
</dbReference>
<evidence type="ECO:0000256" key="12">
    <source>
        <dbReference type="ARBA" id="ARBA00081996"/>
    </source>
</evidence>
<dbReference type="Proteomes" id="UP001162131">
    <property type="component" value="Unassembled WGS sequence"/>
</dbReference>
<evidence type="ECO:0000259" key="13">
    <source>
        <dbReference type="Pfam" id="PF09398"/>
    </source>
</evidence>